<keyword evidence="2" id="KW-1185">Reference proteome</keyword>
<evidence type="ECO:0008006" key="3">
    <source>
        <dbReference type="Google" id="ProtNLM"/>
    </source>
</evidence>
<sequence>MKKTLLKTFSCLIFCTNFRLCIPLLGCAQKLDAIGKSKPLAITGGISTNQIAYFASGITDRRAPYNFFVSGNLNFDLYGWSVPLGFTYSNQSKGAFQQPFNQYGLTPTYKWVTGHVGYSSMSFSNYTMNGHLFLGVGADLAPLGPFKVSLMYGRLQKEVVVDENLSPGIEPAYRRMGYGMKASYSKNKDNIDLIIFKAKDNLNSNPTMPMDGLVTPQDNLVLGLNATKTLFKKLLVNAEFAASALTRNQTASIDSLGSNKVPNLGFLLRTNSSTALYTAYKIGVGYSEKKYTIGLGYERIAPEYKTLGAYYFANDFENVTANLTTRLLKDKLSLAVNAGVQHDDLRKAKQSTMKRFVGALNATYQASKKMNLNASYSNFQSFVNIRSNFNQINSLTPYDNLDTLNYTQISQNVSLSSTYLLSQSKEKSQIISTNVSYMTSADKQGGNVQQSGGQFYNINASYSLGLVPKNISFTASINANKNSVGVIHTSTFGPTLGVNKAFSIKN</sequence>
<dbReference type="RefSeq" id="WP_379016298.1">
    <property type="nucleotide sequence ID" value="NZ_JBHRVK010000001.1"/>
</dbReference>
<protein>
    <recommendedName>
        <fullName evidence="3">DUF5723 domain-containing protein</fullName>
    </recommendedName>
</protein>
<proteinExistence type="predicted"/>
<dbReference type="EMBL" id="JACRYL010000014">
    <property type="protein sequence ID" value="MBC6111942.1"/>
    <property type="molecule type" value="Genomic_DNA"/>
</dbReference>
<accession>A0ABR7KUZ5</accession>
<name>A0ABR7KUZ5_9SPHI</name>
<gene>
    <name evidence="1" type="ORF">H7U22_16085</name>
</gene>
<reference evidence="1 2" key="1">
    <citation type="submission" date="2020-08" db="EMBL/GenBank/DDBJ databases">
        <authorList>
            <person name="Sun Q."/>
            <person name="Inoue M."/>
        </authorList>
    </citation>
    <scope>NUCLEOTIDE SEQUENCE [LARGE SCALE GENOMIC DNA]</scope>
    <source>
        <strain evidence="1 2">CCM 8938</strain>
    </source>
</reference>
<evidence type="ECO:0000313" key="1">
    <source>
        <dbReference type="EMBL" id="MBC6111942.1"/>
    </source>
</evidence>
<comment type="caution">
    <text evidence="1">The sequence shown here is derived from an EMBL/GenBank/DDBJ whole genome shotgun (WGS) entry which is preliminary data.</text>
</comment>
<evidence type="ECO:0000313" key="2">
    <source>
        <dbReference type="Proteomes" id="UP000652755"/>
    </source>
</evidence>
<organism evidence="1 2">
    <name type="scientific">Pedobacter fastidiosus</name>
    <dbReference type="NCBI Taxonomy" id="2765361"/>
    <lineage>
        <taxon>Bacteria</taxon>
        <taxon>Pseudomonadati</taxon>
        <taxon>Bacteroidota</taxon>
        <taxon>Sphingobacteriia</taxon>
        <taxon>Sphingobacteriales</taxon>
        <taxon>Sphingobacteriaceae</taxon>
        <taxon>Pedobacter</taxon>
    </lineage>
</organism>
<dbReference type="Proteomes" id="UP000652755">
    <property type="component" value="Unassembled WGS sequence"/>
</dbReference>